<protein>
    <recommendedName>
        <fullName evidence="4">YARHG domain-containing protein</fullName>
    </recommendedName>
</protein>
<comment type="caution">
    <text evidence="2">The sequence shown here is derived from an EMBL/GenBank/DDBJ whole genome shotgun (WGS) entry which is preliminary data.</text>
</comment>
<keyword evidence="1" id="KW-0732">Signal</keyword>
<dbReference type="OrthoDB" id="7207065at2"/>
<dbReference type="Proteomes" id="UP000249524">
    <property type="component" value="Unassembled WGS sequence"/>
</dbReference>
<proteinExistence type="predicted"/>
<evidence type="ECO:0000313" key="3">
    <source>
        <dbReference type="Proteomes" id="UP000249524"/>
    </source>
</evidence>
<feature type="chain" id="PRO_5016426633" description="YARHG domain-containing protein" evidence="1">
    <location>
        <begin position="21"/>
        <end position="98"/>
    </location>
</feature>
<evidence type="ECO:0008006" key="4">
    <source>
        <dbReference type="Google" id="ProtNLM"/>
    </source>
</evidence>
<evidence type="ECO:0000256" key="1">
    <source>
        <dbReference type="SAM" id="SignalP"/>
    </source>
</evidence>
<feature type="signal peptide" evidence="1">
    <location>
        <begin position="1"/>
        <end position="20"/>
    </location>
</feature>
<evidence type="ECO:0000313" key="2">
    <source>
        <dbReference type="EMBL" id="RAK66562.1"/>
    </source>
</evidence>
<name>A0A328BGD2_9CAUL</name>
<accession>A0A328BGD2</accession>
<sequence>MRLFICTIVASALTAGVALAEQAPAAADAARDSVVAPSRTVYVCNKDTLTRRGFSREHGAVEFVKAEAVLAKGESWSAPKCVTSSEARRLKQLASLKR</sequence>
<dbReference type="AlphaFoldDB" id="A0A328BGD2"/>
<gene>
    <name evidence="2" type="ORF">DJ019_10005</name>
</gene>
<dbReference type="EMBL" id="QFYS01000003">
    <property type="protein sequence ID" value="RAK66562.1"/>
    <property type="molecule type" value="Genomic_DNA"/>
</dbReference>
<reference evidence="2 3" key="1">
    <citation type="submission" date="2018-05" db="EMBL/GenBank/DDBJ databases">
        <authorList>
            <person name="Lanie J.A."/>
            <person name="Ng W.-L."/>
            <person name="Kazmierczak K.M."/>
            <person name="Andrzejewski T.M."/>
            <person name="Davidsen T.M."/>
            <person name="Wayne K.J."/>
            <person name="Tettelin H."/>
            <person name="Glass J.I."/>
            <person name="Rusch D."/>
            <person name="Podicherti R."/>
            <person name="Tsui H.-C.T."/>
            <person name="Winkler M.E."/>
        </authorList>
    </citation>
    <scope>NUCLEOTIDE SEQUENCE [LARGE SCALE GENOMIC DNA]</scope>
    <source>
        <strain evidence="2 3">BUT-10</strain>
    </source>
</reference>
<organism evidence="2 3">
    <name type="scientific">Phenylobacterium kunshanense</name>
    <dbReference type="NCBI Taxonomy" id="1445034"/>
    <lineage>
        <taxon>Bacteria</taxon>
        <taxon>Pseudomonadati</taxon>
        <taxon>Pseudomonadota</taxon>
        <taxon>Alphaproteobacteria</taxon>
        <taxon>Caulobacterales</taxon>
        <taxon>Caulobacteraceae</taxon>
        <taxon>Phenylobacterium</taxon>
    </lineage>
</organism>
<keyword evidence="3" id="KW-1185">Reference proteome</keyword>
<dbReference type="RefSeq" id="WP_111275870.1">
    <property type="nucleotide sequence ID" value="NZ_QFYS01000003.1"/>
</dbReference>